<feature type="transmembrane region" description="Helical" evidence="1">
    <location>
        <begin position="120"/>
        <end position="142"/>
    </location>
</feature>
<evidence type="ECO:0000313" key="2">
    <source>
        <dbReference type="EMBL" id="SFE92011.1"/>
    </source>
</evidence>
<dbReference type="Proteomes" id="UP000199645">
    <property type="component" value="Unassembled WGS sequence"/>
</dbReference>
<dbReference type="RefSeq" id="WP_203779261.1">
    <property type="nucleotide sequence ID" value="NZ_BOMT01000028.1"/>
</dbReference>
<evidence type="ECO:0000313" key="3">
    <source>
        <dbReference type="Proteomes" id="UP000199645"/>
    </source>
</evidence>
<reference evidence="2 3" key="1">
    <citation type="submission" date="2016-10" db="EMBL/GenBank/DDBJ databases">
        <authorList>
            <person name="de Groot N.N."/>
        </authorList>
    </citation>
    <scope>NUCLEOTIDE SEQUENCE [LARGE SCALE GENOMIC DNA]</scope>
    <source>
        <strain evidence="2 3">DSM 43019</strain>
    </source>
</reference>
<gene>
    <name evidence="2" type="ORF">SAMN05421541_104453</name>
</gene>
<proteinExistence type="predicted"/>
<dbReference type="Pfam" id="PF06197">
    <property type="entry name" value="DUF998"/>
    <property type="match status" value="1"/>
</dbReference>
<feature type="transmembrane region" description="Helical" evidence="1">
    <location>
        <begin position="93"/>
        <end position="114"/>
    </location>
</feature>
<accession>A0A1I2EHU6</accession>
<feature type="transmembrane region" description="Helical" evidence="1">
    <location>
        <begin position="154"/>
        <end position="176"/>
    </location>
</feature>
<sequence length="211" mass="21540">MTDVRQRPAAAGALLASGIVYFTGEFVTAAAWSDPPYSYTHHFISDLGVHGPLTAFGQYMYSPLAAVMNTGMGLTGLAVLAGVALLKGLSRGLRAATVAAAVVLAAGMLLVALFPGDGDSGYHGLGAILAFVSGNVLIVLLGRAHRPLGMSPGTGRLLTAAGALGILSLVVFATVVTSGPGLLIGLFERGIIYSFLIGFMLVGARLRRGRA</sequence>
<dbReference type="EMBL" id="FONV01000004">
    <property type="protein sequence ID" value="SFE92011.1"/>
    <property type="molecule type" value="Genomic_DNA"/>
</dbReference>
<dbReference type="STRING" id="35752.SAMN05421541_104453"/>
<keyword evidence="1" id="KW-0812">Transmembrane</keyword>
<dbReference type="InterPro" id="IPR009339">
    <property type="entry name" value="DUF998"/>
</dbReference>
<evidence type="ECO:0000256" key="1">
    <source>
        <dbReference type="SAM" id="Phobius"/>
    </source>
</evidence>
<protein>
    <submittedName>
        <fullName evidence="2">Hypothetical membrane protein</fullName>
    </submittedName>
</protein>
<feature type="transmembrane region" description="Helical" evidence="1">
    <location>
        <begin position="64"/>
        <end position="86"/>
    </location>
</feature>
<organism evidence="2 3">
    <name type="scientific">Actinoplanes philippinensis</name>
    <dbReference type="NCBI Taxonomy" id="35752"/>
    <lineage>
        <taxon>Bacteria</taxon>
        <taxon>Bacillati</taxon>
        <taxon>Actinomycetota</taxon>
        <taxon>Actinomycetes</taxon>
        <taxon>Micromonosporales</taxon>
        <taxon>Micromonosporaceae</taxon>
        <taxon>Actinoplanes</taxon>
    </lineage>
</organism>
<name>A0A1I2EHU6_9ACTN</name>
<dbReference type="AlphaFoldDB" id="A0A1I2EHU6"/>
<keyword evidence="1" id="KW-0472">Membrane</keyword>
<keyword evidence="3" id="KW-1185">Reference proteome</keyword>
<feature type="transmembrane region" description="Helical" evidence="1">
    <location>
        <begin position="12"/>
        <end position="32"/>
    </location>
</feature>
<keyword evidence="1" id="KW-1133">Transmembrane helix</keyword>
<feature type="transmembrane region" description="Helical" evidence="1">
    <location>
        <begin position="182"/>
        <end position="202"/>
    </location>
</feature>